<evidence type="ECO:0000259" key="13">
    <source>
        <dbReference type="PROSITE" id="PS50835"/>
    </source>
</evidence>
<feature type="transmembrane region" description="Helical" evidence="11">
    <location>
        <begin position="216"/>
        <end position="241"/>
    </location>
</feature>
<feature type="chain" id="PRO_5035891735" evidence="12">
    <location>
        <begin position="28"/>
        <end position="255"/>
    </location>
</feature>
<keyword evidence="5 11" id="KW-1133">Transmembrane helix</keyword>
<organism evidence="14 15">
    <name type="scientific">Astyanax mexicanus</name>
    <name type="common">Blind cave fish</name>
    <name type="synonym">Astyanax fasciatus mexicanus</name>
    <dbReference type="NCBI Taxonomy" id="7994"/>
    <lineage>
        <taxon>Eukaryota</taxon>
        <taxon>Metazoa</taxon>
        <taxon>Chordata</taxon>
        <taxon>Craniata</taxon>
        <taxon>Vertebrata</taxon>
        <taxon>Euteleostomi</taxon>
        <taxon>Actinopterygii</taxon>
        <taxon>Neopterygii</taxon>
        <taxon>Teleostei</taxon>
        <taxon>Ostariophysi</taxon>
        <taxon>Characiformes</taxon>
        <taxon>Characoidei</taxon>
        <taxon>Acestrorhamphidae</taxon>
        <taxon>Acestrorhamphinae</taxon>
        <taxon>Astyanax</taxon>
    </lineage>
</organism>
<comment type="caution">
    <text evidence="14">The sequence shown here is derived from an EMBL/GenBank/DDBJ whole genome shotgun (WGS) entry which is preliminary data.</text>
</comment>
<keyword evidence="9" id="KW-0325">Glycoprotein</keyword>
<dbReference type="AlphaFoldDB" id="A0A8T2KYS0"/>
<comment type="subcellular location">
    <subcellularLocation>
        <location evidence="1">Cell membrane</location>
        <topology evidence="1">Single-pass type I membrane protein</topology>
    </subcellularLocation>
</comment>
<keyword evidence="2" id="KW-1003">Cell membrane</keyword>
<dbReference type="Gene3D" id="2.60.40.10">
    <property type="entry name" value="Immunoglobulins"/>
    <property type="match status" value="1"/>
</dbReference>
<evidence type="ECO:0000256" key="10">
    <source>
        <dbReference type="ARBA" id="ARBA00023319"/>
    </source>
</evidence>
<evidence type="ECO:0000256" key="4">
    <source>
        <dbReference type="ARBA" id="ARBA00022729"/>
    </source>
</evidence>
<dbReference type="Pfam" id="PF07686">
    <property type="entry name" value="V-set"/>
    <property type="match status" value="1"/>
</dbReference>
<dbReference type="InterPro" id="IPR003599">
    <property type="entry name" value="Ig_sub"/>
</dbReference>
<dbReference type="GO" id="GO:0042130">
    <property type="term" value="P:negative regulation of T cell proliferation"/>
    <property type="evidence" value="ECO:0007669"/>
    <property type="project" value="TreeGrafter"/>
</dbReference>
<keyword evidence="8" id="KW-0675">Receptor</keyword>
<dbReference type="GO" id="GO:0071222">
    <property type="term" value="P:cellular response to lipopolysaccharide"/>
    <property type="evidence" value="ECO:0007669"/>
    <property type="project" value="TreeGrafter"/>
</dbReference>
<feature type="domain" description="Ig-like" evidence="13">
    <location>
        <begin position="12"/>
        <end position="114"/>
    </location>
</feature>
<accession>A0A8T2KYS0</accession>
<dbReference type="SMART" id="SM00409">
    <property type="entry name" value="IG"/>
    <property type="match status" value="1"/>
</dbReference>
<dbReference type="InterPro" id="IPR051713">
    <property type="entry name" value="T-cell_Activation_Regulation"/>
</dbReference>
<dbReference type="PANTHER" id="PTHR25466:SF14">
    <property type="entry name" value="BUTYROPHILIN SUBFAMILY 2 MEMBER A2-LIKE-RELATED"/>
    <property type="match status" value="1"/>
</dbReference>
<dbReference type="InterPro" id="IPR007110">
    <property type="entry name" value="Ig-like_dom"/>
</dbReference>
<evidence type="ECO:0000313" key="14">
    <source>
        <dbReference type="EMBL" id="KAG9262166.1"/>
    </source>
</evidence>
<dbReference type="InterPro" id="IPR036179">
    <property type="entry name" value="Ig-like_dom_sf"/>
</dbReference>
<name>A0A8T2KYS0_ASTMX</name>
<keyword evidence="10" id="KW-0393">Immunoglobulin domain</keyword>
<evidence type="ECO:0000256" key="2">
    <source>
        <dbReference type="ARBA" id="ARBA00022475"/>
    </source>
</evidence>
<dbReference type="InterPro" id="IPR013106">
    <property type="entry name" value="Ig_V-set"/>
</dbReference>
<evidence type="ECO:0000256" key="1">
    <source>
        <dbReference type="ARBA" id="ARBA00004251"/>
    </source>
</evidence>
<dbReference type="GO" id="GO:0042102">
    <property type="term" value="P:positive regulation of T cell proliferation"/>
    <property type="evidence" value="ECO:0007669"/>
    <property type="project" value="TreeGrafter"/>
</dbReference>
<keyword evidence="6 11" id="KW-0472">Membrane</keyword>
<feature type="domain" description="Ig-like" evidence="13">
    <location>
        <begin position="135"/>
        <end position="199"/>
    </location>
</feature>
<dbReference type="GO" id="GO:0031295">
    <property type="term" value="P:T cell costimulation"/>
    <property type="evidence" value="ECO:0007669"/>
    <property type="project" value="TreeGrafter"/>
</dbReference>
<evidence type="ECO:0000256" key="6">
    <source>
        <dbReference type="ARBA" id="ARBA00023136"/>
    </source>
</evidence>
<dbReference type="GO" id="GO:0006955">
    <property type="term" value="P:immune response"/>
    <property type="evidence" value="ECO:0007669"/>
    <property type="project" value="TreeGrafter"/>
</dbReference>
<evidence type="ECO:0000313" key="15">
    <source>
        <dbReference type="Proteomes" id="UP000752171"/>
    </source>
</evidence>
<keyword evidence="4 12" id="KW-0732">Signal</keyword>
<proteinExistence type="predicted"/>
<dbReference type="PROSITE" id="PS50835">
    <property type="entry name" value="IG_LIKE"/>
    <property type="match status" value="2"/>
</dbReference>
<dbReference type="InterPro" id="IPR013783">
    <property type="entry name" value="Ig-like_fold"/>
</dbReference>
<protein>
    <submittedName>
        <fullName evidence="14">CXADR-like membrane protein isoform X1</fullName>
    </submittedName>
</protein>
<dbReference type="GO" id="GO:0009897">
    <property type="term" value="C:external side of plasma membrane"/>
    <property type="evidence" value="ECO:0007669"/>
    <property type="project" value="TreeGrafter"/>
</dbReference>
<dbReference type="SUPFAM" id="SSF48726">
    <property type="entry name" value="Immunoglobulin"/>
    <property type="match status" value="1"/>
</dbReference>
<keyword evidence="7" id="KW-1015">Disulfide bond</keyword>
<evidence type="ECO:0000256" key="5">
    <source>
        <dbReference type="ARBA" id="ARBA00022989"/>
    </source>
</evidence>
<evidence type="ECO:0000256" key="9">
    <source>
        <dbReference type="ARBA" id="ARBA00023180"/>
    </source>
</evidence>
<gene>
    <name evidence="14" type="ORF">AMEX_G23901</name>
</gene>
<evidence type="ECO:0000256" key="8">
    <source>
        <dbReference type="ARBA" id="ARBA00023170"/>
    </source>
</evidence>
<reference evidence="14 15" key="1">
    <citation type="submission" date="2021-07" db="EMBL/GenBank/DDBJ databases">
        <authorList>
            <person name="Imarazene B."/>
            <person name="Zahm M."/>
            <person name="Klopp C."/>
            <person name="Cabau C."/>
            <person name="Beille S."/>
            <person name="Jouanno E."/>
            <person name="Castinel A."/>
            <person name="Lluch J."/>
            <person name="Gil L."/>
            <person name="Kuchtly C."/>
            <person name="Lopez Roques C."/>
            <person name="Donnadieu C."/>
            <person name="Parrinello H."/>
            <person name="Journot L."/>
            <person name="Du K."/>
            <person name="Schartl M."/>
            <person name="Retaux S."/>
            <person name="Guiguen Y."/>
        </authorList>
    </citation>
    <scope>NUCLEOTIDE SEQUENCE [LARGE SCALE GENOMIC DNA]</scope>
    <source>
        <strain evidence="14">Pach_M1</strain>
        <tissue evidence="14">Testis</tissue>
    </source>
</reference>
<dbReference type="PANTHER" id="PTHR25466">
    <property type="entry name" value="T-LYMPHOCYTE ACTIVATION ANTIGEN"/>
    <property type="match status" value="1"/>
</dbReference>
<sequence length="255" mass="28194">MNQISANRRSGPVLITLLISMCVSADGRNITVRMGSGVMLPCSCPHVSSLLSWQKGITIVYSDRRNSAETSADQQYSGRTRVLESNCSLVLSRVQLSDEGEYSCYYQTSSFSVETVTLHVTADASCEYKSGLYHCKATWGSPEGWIVWRLNGQSKFLHSVFFQRKLDEDSGLYIINDSANITSNGAVTCEVETSGKTVEIVECNRSALRSKDPESLWNVLLVSVVCGALVVLLIATCSWIIKRRIKAHGRIRHTV</sequence>
<dbReference type="Proteomes" id="UP000752171">
    <property type="component" value="Unassembled WGS sequence"/>
</dbReference>
<evidence type="ECO:0000256" key="3">
    <source>
        <dbReference type="ARBA" id="ARBA00022692"/>
    </source>
</evidence>
<dbReference type="EMBL" id="JAICCE010000021">
    <property type="protein sequence ID" value="KAG9262166.1"/>
    <property type="molecule type" value="Genomic_DNA"/>
</dbReference>
<keyword evidence="3 11" id="KW-0812">Transmembrane</keyword>
<evidence type="ECO:0000256" key="12">
    <source>
        <dbReference type="SAM" id="SignalP"/>
    </source>
</evidence>
<evidence type="ECO:0000256" key="7">
    <source>
        <dbReference type="ARBA" id="ARBA00023157"/>
    </source>
</evidence>
<evidence type="ECO:0000256" key="11">
    <source>
        <dbReference type="SAM" id="Phobius"/>
    </source>
</evidence>
<feature type="signal peptide" evidence="12">
    <location>
        <begin position="1"/>
        <end position="27"/>
    </location>
</feature>
<dbReference type="GO" id="GO:0007166">
    <property type="term" value="P:cell surface receptor signaling pathway"/>
    <property type="evidence" value="ECO:0007669"/>
    <property type="project" value="TreeGrafter"/>
</dbReference>